<dbReference type="InterPro" id="IPR011765">
    <property type="entry name" value="Pept_M16_N"/>
</dbReference>
<keyword evidence="5" id="KW-1185">Reference proteome</keyword>
<dbReference type="InterPro" id="IPR007863">
    <property type="entry name" value="Peptidase_M16_C"/>
</dbReference>
<comment type="similarity">
    <text evidence="1">Belongs to the peptidase M16 family.</text>
</comment>
<dbReference type="AlphaFoldDB" id="A0A0P9EFD3"/>
<protein>
    <submittedName>
        <fullName evidence="4">Predicted Zn-dependent peptidase</fullName>
    </submittedName>
</protein>
<gene>
    <name evidence="4" type="ORF">SAMN05661077_1999</name>
</gene>
<dbReference type="InterPro" id="IPR050361">
    <property type="entry name" value="MPP/UQCRC_Complex"/>
</dbReference>
<reference evidence="5" key="1">
    <citation type="submission" date="2016-10" db="EMBL/GenBank/DDBJ databases">
        <authorList>
            <person name="Varghese N."/>
        </authorList>
    </citation>
    <scope>NUCLEOTIDE SEQUENCE [LARGE SCALE GENOMIC DNA]</scope>
    <source>
        <strain evidence="5">HL 19</strain>
    </source>
</reference>
<dbReference type="InterPro" id="IPR011249">
    <property type="entry name" value="Metalloenz_LuxS/M16"/>
</dbReference>
<dbReference type="PANTHER" id="PTHR11851">
    <property type="entry name" value="METALLOPROTEASE"/>
    <property type="match status" value="1"/>
</dbReference>
<evidence type="ECO:0000313" key="5">
    <source>
        <dbReference type="Proteomes" id="UP000183104"/>
    </source>
</evidence>
<dbReference type="PANTHER" id="PTHR11851:SF49">
    <property type="entry name" value="MITOCHONDRIAL-PROCESSING PEPTIDASE SUBUNIT ALPHA"/>
    <property type="match status" value="1"/>
</dbReference>
<evidence type="ECO:0000313" key="4">
    <source>
        <dbReference type="EMBL" id="SCY39630.1"/>
    </source>
</evidence>
<dbReference type="SUPFAM" id="SSF63411">
    <property type="entry name" value="LuxS/MPP-like metallohydrolase"/>
    <property type="match status" value="2"/>
</dbReference>
<feature type="domain" description="Peptidase M16 N-terminal" evidence="2">
    <location>
        <begin position="20"/>
        <end position="159"/>
    </location>
</feature>
<dbReference type="Gene3D" id="3.30.830.10">
    <property type="entry name" value="Metalloenzyme, LuxS/M16 peptidase-like"/>
    <property type="match status" value="2"/>
</dbReference>
<organism evidence="4 5">
    <name type="scientific">Thiohalorhabdus denitrificans</name>
    <dbReference type="NCBI Taxonomy" id="381306"/>
    <lineage>
        <taxon>Bacteria</taxon>
        <taxon>Pseudomonadati</taxon>
        <taxon>Pseudomonadota</taxon>
        <taxon>Gammaproteobacteria</taxon>
        <taxon>Thiohalorhabdales</taxon>
        <taxon>Thiohalorhabdaceae</taxon>
        <taxon>Thiohalorhabdus</taxon>
    </lineage>
</organism>
<proteinExistence type="inferred from homology"/>
<feature type="domain" description="Peptidase M16 C-terminal" evidence="3">
    <location>
        <begin position="168"/>
        <end position="336"/>
    </location>
</feature>
<dbReference type="Proteomes" id="UP000183104">
    <property type="component" value="Unassembled WGS sequence"/>
</dbReference>
<dbReference type="STRING" id="381306.AN478_03895"/>
<dbReference type="GO" id="GO:0046872">
    <property type="term" value="F:metal ion binding"/>
    <property type="evidence" value="ECO:0007669"/>
    <property type="project" value="InterPro"/>
</dbReference>
<evidence type="ECO:0000259" key="3">
    <source>
        <dbReference type="Pfam" id="PF05193"/>
    </source>
</evidence>
<dbReference type="EMBL" id="FMUN01000005">
    <property type="protein sequence ID" value="SCY39630.1"/>
    <property type="molecule type" value="Genomic_DNA"/>
</dbReference>
<dbReference type="Pfam" id="PF00675">
    <property type="entry name" value="Peptidase_M16"/>
    <property type="match status" value="1"/>
</dbReference>
<evidence type="ECO:0000259" key="2">
    <source>
        <dbReference type="Pfam" id="PF00675"/>
    </source>
</evidence>
<evidence type="ECO:0000256" key="1">
    <source>
        <dbReference type="ARBA" id="ARBA00007261"/>
    </source>
</evidence>
<sequence length="408" mass="44197">MTREYHHEEWPNGVRLAVRTKPGFAGAALGLWLVNGVRHQTPGEDGHAHLLEHFLLEGPEPGQGRLRAYERLGGRVNAQTGRELTALHGTVPAARAPELARILAEAVPPRPLGREALDRARATVDREREAWATNPATRLEERALGAALGDDPLARPLLGEADALARATPASLARYWSSVARGGRVLVAAAGNVDPAELAEALAPLRDLPAGGPPEVTPPRWHGPVRAAPSRADGFGQLLWLLPAPGAASPWRPTARLANHILGEGMDSRLDRKLRHEAQLAYRFRAHQETYSDQGLWWLEVDTDPEWRDACRRVVEEAVRELAAEGPTDAELEDAVAHWRAVAALQRDDLLVEMEALALGGLHGAGDLAEADLESVTPEGVRELVADAWGRRVAPPAELPASARHSIH</sequence>
<dbReference type="Pfam" id="PF05193">
    <property type="entry name" value="Peptidase_M16_C"/>
    <property type="match status" value="1"/>
</dbReference>
<name>A0A0P9EFD3_9GAMM</name>
<accession>A0A0P9EFD3</accession>
<dbReference type="RefSeq" id="WP_054965317.1">
    <property type="nucleotide sequence ID" value="NZ_FMUN01000005.1"/>
</dbReference>